<dbReference type="EMBL" id="JAVDYC010000001">
    <property type="protein sequence ID" value="MDR7328154.1"/>
    <property type="molecule type" value="Genomic_DNA"/>
</dbReference>
<dbReference type="Pfam" id="PF13768">
    <property type="entry name" value="VWA_3"/>
    <property type="match status" value="1"/>
</dbReference>
<evidence type="ECO:0000259" key="1">
    <source>
        <dbReference type="SMART" id="SM00327"/>
    </source>
</evidence>
<dbReference type="Gene3D" id="2.60.40.3670">
    <property type="match status" value="1"/>
</dbReference>
<evidence type="ECO:0000313" key="3">
    <source>
        <dbReference type="Proteomes" id="UP001183629"/>
    </source>
</evidence>
<proteinExistence type="predicted"/>
<gene>
    <name evidence="2" type="ORF">J2S44_008404</name>
</gene>
<reference evidence="2 3" key="1">
    <citation type="submission" date="2023-07" db="EMBL/GenBank/DDBJ databases">
        <title>Sequencing the genomes of 1000 actinobacteria strains.</title>
        <authorList>
            <person name="Klenk H.-P."/>
        </authorList>
    </citation>
    <scope>NUCLEOTIDE SEQUENCE [LARGE SCALE GENOMIC DNA]</scope>
    <source>
        <strain evidence="2 3">DSM 44711</strain>
    </source>
</reference>
<keyword evidence="3" id="KW-1185">Reference proteome</keyword>
<accession>A0AAE4D0P8</accession>
<dbReference type="SUPFAM" id="SSF53300">
    <property type="entry name" value="vWA-like"/>
    <property type="match status" value="1"/>
</dbReference>
<evidence type="ECO:0000313" key="2">
    <source>
        <dbReference type="EMBL" id="MDR7328154.1"/>
    </source>
</evidence>
<sequence>MVAENGRARFEAEVDQNEFLPAGGRTVDAILTVTATGGTTTGGTTAGGRIAQIIIVDVSGSMAAPATKLAEAKKATATAVDTMPDGTPFAVIAGNGTAAMVYPRERGTVVADARTRAEARAAVHQLWANGGTAIGRWLDLANAVFAGTRAEIKHAILLTDGENQHESREQLERVLAACDGKFICDARGVGHGWVAEELRLISSALLGTADGLESPSELAASFTAMTRAAQGKSTADVALRLWTPANSVVRSVKQVFPRVEDLTGRRTEVSARIGEYPTGAWGAESRDYHITVDVEPDAVGEEILAGRVSLVAGGQVLTERLILAKWTDDTARSTRINRRVAHYTGQAELATAIQEGLRARDAGDEETATAKLGRAVRLATESGHTDTAKLLARVVDVEDARTGTVRLKRRAADENVEIINVRSTKTVRVQRQRED</sequence>
<organism evidence="2 3">
    <name type="scientific">Catenuloplanes niger</name>
    <dbReference type="NCBI Taxonomy" id="587534"/>
    <lineage>
        <taxon>Bacteria</taxon>
        <taxon>Bacillati</taxon>
        <taxon>Actinomycetota</taxon>
        <taxon>Actinomycetes</taxon>
        <taxon>Micromonosporales</taxon>
        <taxon>Micromonosporaceae</taxon>
        <taxon>Catenuloplanes</taxon>
    </lineage>
</organism>
<dbReference type="InterPro" id="IPR002035">
    <property type="entry name" value="VWF_A"/>
</dbReference>
<feature type="domain" description="VWFA" evidence="1">
    <location>
        <begin position="49"/>
        <end position="226"/>
    </location>
</feature>
<dbReference type="Proteomes" id="UP001183629">
    <property type="component" value="Unassembled WGS sequence"/>
</dbReference>
<dbReference type="AlphaFoldDB" id="A0AAE4D0P8"/>
<dbReference type="Gene3D" id="1.20.120.1690">
    <property type="match status" value="1"/>
</dbReference>
<dbReference type="InterPro" id="IPR041176">
    <property type="entry name" value="VWA_3_C"/>
</dbReference>
<protein>
    <recommendedName>
        <fullName evidence="1">VWFA domain-containing protein</fullName>
    </recommendedName>
</protein>
<name>A0AAE4D0P8_9ACTN</name>
<dbReference type="Pfam" id="PF18571">
    <property type="entry name" value="VWA_3_C"/>
    <property type="match status" value="1"/>
</dbReference>
<dbReference type="InterPro" id="IPR036465">
    <property type="entry name" value="vWFA_dom_sf"/>
</dbReference>
<dbReference type="SMART" id="SM00327">
    <property type="entry name" value="VWA"/>
    <property type="match status" value="1"/>
</dbReference>
<dbReference type="CDD" id="cd00198">
    <property type="entry name" value="vWFA"/>
    <property type="match status" value="1"/>
</dbReference>
<dbReference type="RefSeq" id="WP_310429103.1">
    <property type="nucleotide sequence ID" value="NZ_JAVDYC010000001.1"/>
</dbReference>
<dbReference type="Gene3D" id="3.40.50.410">
    <property type="entry name" value="von Willebrand factor, type A domain"/>
    <property type="match status" value="1"/>
</dbReference>
<comment type="caution">
    <text evidence="2">The sequence shown here is derived from an EMBL/GenBank/DDBJ whole genome shotgun (WGS) entry which is preliminary data.</text>
</comment>